<feature type="compositionally biased region" description="Basic and acidic residues" evidence="1">
    <location>
        <begin position="98"/>
        <end position="107"/>
    </location>
</feature>
<feature type="region of interest" description="Disordered" evidence="1">
    <location>
        <begin position="98"/>
        <end position="140"/>
    </location>
</feature>
<evidence type="ECO:0000313" key="3">
    <source>
        <dbReference type="Proteomes" id="UP000094444"/>
    </source>
</evidence>
<name>A0A2P5IG98_DIAHE</name>
<accession>A0A2P5IG98</accession>
<organism evidence="2 3">
    <name type="scientific">Diaporthe helianthi</name>
    <dbReference type="NCBI Taxonomy" id="158607"/>
    <lineage>
        <taxon>Eukaryota</taxon>
        <taxon>Fungi</taxon>
        <taxon>Dikarya</taxon>
        <taxon>Ascomycota</taxon>
        <taxon>Pezizomycotina</taxon>
        <taxon>Sordariomycetes</taxon>
        <taxon>Sordariomycetidae</taxon>
        <taxon>Diaporthales</taxon>
        <taxon>Diaporthaceae</taxon>
        <taxon>Diaporthe</taxon>
    </lineage>
</organism>
<keyword evidence="3" id="KW-1185">Reference proteome</keyword>
<comment type="caution">
    <text evidence="2">The sequence shown here is derived from an EMBL/GenBank/DDBJ whole genome shotgun (WGS) entry which is preliminary data.</text>
</comment>
<dbReference type="EMBL" id="MAVT02000003">
    <property type="protein sequence ID" value="POS81513.1"/>
    <property type="molecule type" value="Genomic_DNA"/>
</dbReference>
<gene>
    <name evidence="2" type="ORF">DHEL01_v200086</name>
</gene>
<dbReference type="Proteomes" id="UP000094444">
    <property type="component" value="Unassembled WGS sequence"/>
</dbReference>
<dbReference type="InParanoid" id="A0A2P5IG98"/>
<reference evidence="2" key="1">
    <citation type="submission" date="2017-09" db="EMBL/GenBank/DDBJ databases">
        <title>Polyketide synthases of a Diaporthe helianthi virulent isolate.</title>
        <authorList>
            <person name="Baroncelli R."/>
        </authorList>
    </citation>
    <scope>NUCLEOTIDE SEQUENCE [LARGE SCALE GENOMIC DNA]</scope>
    <source>
        <strain evidence="2">7/96</strain>
    </source>
</reference>
<proteinExistence type="predicted"/>
<evidence type="ECO:0000313" key="2">
    <source>
        <dbReference type="EMBL" id="POS81513.1"/>
    </source>
</evidence>
<dbReference type="AlphaFoldDB" id="A0A2P5IG98"/>
<evidence type="ECO:0000256" key="1">
    <source>
        <dbReference type="SAM" id="MobiDB-lite"/>
    </source>
</evidence>
<sequence>MTDDWSGAARKGRRFASCSGRLGSWIMAGGQCATPSAGAAANDAAAETSATAITRPRLDTACGLDKQIIMALGRFSSLLRRKAEAEAAAKSADVLAVHEHRRREESRATQIAPSELGRGSQQQQLQGFPASKRVTLPKAF</sequence>
<protein>
    <submittedName>
        <fullName evidence="2">Uncharacterized protein</fullName>
    </submittedName>
</protein>